<dbReference type="EMBL" id="MGFQ01000024">
    <property type="protein sequence ID" value="OGM09263.1"/>
    <property type="molecule type" value="Genomic_DNA"/>
</dbReference>
<dbReference type="Proteomes" id="UP000176939">
    <property type="component" value="Unassembled WGS sequence"/>
</dbReference>
<sequence length="65" mass="7951">MKVKEDIKILKLTWFPKLLWTKCEVCKKLYKYCRMWHLGCAYEFDSFICTSCAKNGEEAYRLMWK</sequence>
<evidence type="ECO:0000313" key="1">
    <source>
        <dbReference type="EMBL" id="OGM09263.1"/>
    </source>
</evidence>
<protein>
    <submittedName>
        <fullName evidence="1">Uncharacterized protein</fullName>
    </submittedName>
</protein>
<proteinExistence type="predicted"/>
<gene>
    <name evidence="1" type="ORF">A2Z67_04970</name>
</gene>
<accession>A0A1F7X305</accession>
<name>A0A1F7X305_9BACT</name>
<evidence type="ECO:0000313" key="2">
    <source>
        <dbReference type="Proteomes" id="UP000176939"/>
    </source>
</evidence>
<organism evidence="1 2">
    <name type="scientific">Candidatus Woesebacteria bacterium RBG_13_36_22</name>
    <dbReference type="NCBI Taxonomy" id="1802478"/>
    <lineage>
        <taxon>Bacteria</taxon>
        <taxon>Candidatus Woeseibacteriota</taxon>
    </lineage>
</organism>
<reference evidence="1 2" key="1">
    <citation type="journal article" date="2016" name="Nat. Commun.">
        <title>Thousands of microbial genomes shed light on interconnected biogeochemical processes in an aquifer system.</title>
        <authorList>
            <person name="Anantharaman K."/>
            <person name="Brown C.T."/>
            <person name="Hug L.A."/>
            <person name="Sharon I."/>
            <person name="Castelle C.J."/>
            <person name="Probst A.J."/>
            <person name="Thomas B.C."/>
            <person name="Singh A."/>
            <person name="Wilkins M.J."/>
            <person name="Karaoz U."/>
            <person name="Brodie E.L."/>
            <person name="Williams K.H."/>
            <person name="Hubbard S.S."/>
            <person name="Banfield J.F."/>
        </authorList>
    </citation>
    <scope>NUCLEOTIDE SEQUENCE [LARGE SCALE GENOMIC DNA]</scope>
</reference>
<dbReference type="AlphaFoldDB" id="A0A1F7X305"/>
<comment type="caution">
    <text evidence="1">The sequence shown here is derived from an EMBL/GenBank/DDBJ whole genome shotgun (WGS) entry which is preliminary data.</text>
</comment>